<organism evidence="1">
    <name type="scientific">marine sediment metagenome</name>
    <dbReference type="NCBI Taxonomy" id="412755"/>
    <lineage>
        <taxon>unclassified sequences</taxon>
        <taxon>metagenomes</taxon>
        <taxon>ecological metagenomes</taxon>
    </lineage>
</organism>
<name>X0RLT8_9ZZZZ</name>
<proteinExistence type="predicted"/>
<dbReference type="AlphaFoldDB" id="X0RLT8"/>
<comment type="caution">
    <text evidence="1">The sequence shown here is derived from an EMBL/GenBank/DDBJ whole genome shotgun (WGS) entry which is preliminary data.</text>
</comment>
<dbReference type="Pfam" id="PF05930">
    <property type="entry name" value="Phage_AlpA"/>
    <property type="match status" value="1"/>
</dbReference>
<evidence type="ECO:0000313" key="1">
    <source>
        <dbReference type="EMBL" id="GAF69799.1"/>
    </source>
</evidence>
<sequence length="79" mass="8799">MVKNTESNNKSQLLSAKTFGQMLALSKRQIFRLNSCGKIPAPIRIGGSVRWIEQEITNWLAAGAPDRKTWEALKQQGGE</sequence>
<dbReference type="EMBL" id="BARS01005207">
    <property type="protein sequence ID" value="GAF69799.1"/>
    <property type="molecule type" value="Genomic_DNA"/>
</dbReference>
<protein>
    <recommendedName>
        <fullName evidence="2">Helix-turn-helix domain-containing protein</fullName>
    </recommendedName>
</protein>
<dbReference type="Gene3D" id="1.10.238.160">
    <property type="match status" value="1"/>
</dbReference>
<accession>X0RLT8</accession>
<reference evidence="1" key="1">
    <citation type="journal article" date="2014" name="Front. Microbiol.">
        <title>High frequency of phylogenetically diverse reductive dehalogenase-homologous genes in deep subseafloor sedimentary metagenomes.</title>
        <authorList>
            <person name="Kawai M."/>
            <person name="Futagami T."/>
            <person name="Toyoda A."/>
            <person name="Takaki Y."/>
            <person name="Nishi S."/>
            <person name="Hori S."/>
            <person name="Arai W."/>
            <person name="Tsubouchi T."/>
            <person name="Morono Y."/>
            <person name="Uchiyama I."/>
            <person name="Ito T."/>
            <person name="Fujiyama A."/>
            <person name="Inagaki F."/>
            <person name="Takami H."/>
        </authorList>
    </citation>
    <scope>NUCLEOTIDE SEQUENCE</scope>
    <source>
        <strain evidence="1">Expedition CK06-06</strain>
    </source>
</reference>
<dbReference type="InterPro" id="IPR010260">
    <property type="entry name" value="AlpA"/>
</dbReference>
<gene>
    <name evidence="1" type="ORF">S01H1_10196</name>
</gene>
<evidence type="ECO:0008006" key="2">
    <source>
        <dbReference type="Google" id="ProtNLM"/>
    </source>
</evidence>